<feature type="transmembrane region" description="Helical" evidence="12">
    <location>
        <begin position="12"/>
        <end position="34"/>
    </location>
</feature>
<dbReference type="SMART" id="SM00388">
    <property type="entry name" value="HisKA"/>
    <property type="match status" value="1"/>
</dbReference>
<evidence type="ECO:0000256" key="5">
    <source>
        <dbReference type="ARBA" id="ARBA00022553"/>
    </source>
</evidence>
<feature type="domain" description="HAMP" evidence="15">
    <location>
        <begin position="206"/>
        <end position="258"/>
    </location>
</feature>
<dbReference type="Gene3D" id="3.30.450.20">
    <property type="entry name" value="PAS domain"/>
    <property type="match status" value="2"/>
</dbReference>
<feature type="domain" description="Histidine kinase" evidence="13">
    <location>
        <begin position="382"/>
        <end position="602"/>
    </location>
</feature>
<comment type="caution">
    <text evidence="16">The sequence shown here is derived from an EMBL/GenBank/DDBJ whole genome shotgun (WGS) entry which is preliminary data.</text>
</comment>
<dbReference type="PRINTS" id="PR00344">
    <property type="entry name" value="BCTRLSENSOR"/>
</dbReference>
<protein>
    <recommendedName>
        <fullName evidence="3">histidine kinase</fullName>
        <ecNumber evidence="3">2.7.13.3</ecNumber>
    </recommendedName>
</protein>
<dbReference type="Pfam" id="PF23846">
    <property type="entry name" value="Cache_WalK"/>
    <property type="match status" value="1"/>
</dbReference>
<dbReference type="InterPro" id="IPR005467">
    <property type="entry name" value="His_kinase_dom"/>
</dbReference>
<dbReference type="Pfam" id="PF00512">
    <property type="entry name" value="HisKA"/>
    <property type="match status" value="1"/>
</dbReference>
<keyword evidence="12" id="KW-1133">Transmembrane helix</keyword>
<keyword evidence="9 16" id="KW-0067">ATP-binding</keyword>
<dbReference type="GO" id="GO:0005524">
    <property type="term" value="F:ATP binding"/>
    <property type="evidence" value="ECO:0007669"/>
    <property type="project" value="UniProtKB-KW"/>
</dbReference>
<dbReference type="Gene3D" id="3.30.565.10">
    <property type="entry name" value="Histidine kinase-like ATPase, C-terminal domain"/>
    <property type="match status" value="1"/>
</dbReference>
<proteinExistence type="predicted"/>
<evidence type="ECO:0000256" key="3">
    <source>
        <dbReference type="ARBA" id="ARBA00012438"/>
    </source>
</evidence>
<accession>A0ABV8JFX3</accession>
<dbReference type="InterPro" id="IPR003594">
    <property type="entry name" value="HATPase_dom"/>
</dbReference>
<dbReference type="Proteomes" id="UP001595843">
    <property type="component" value="Unassembled WGS sequence"/>
</dbReference>
<keyword evidence="8" id="KW-0418">Kinase</keyword>
<evidence type="ECO:0000256" key="4">
    <source>
        <dbReference type="ARBA" id="ARBA00022475"/>
    </source>
</evidence>
<evidence type="ECO:0000313" key="16">
    <source>
        <dbReference type="EMBL" id="MFC4077265.1"/>
    </source>
</evidence>
<organism evidence="16 17">
    <name type="scientific">Salinithrix halophila</name>
    <dbReference type="NCBI Taxonomy" id="1485204"/>
    <lineage>
        <taxon>Bacteria</taxon>
        <taxon>Bacillati</taxon>
        <taxon>Bacillota</taxon>
        <taxon>Bacilli</taxon>
        <taxon>Bacillales</taxon>
        <taxon>Thermoactinomycetaceae</taxon>
        <taxon>Salinithrix</taxon>
    </lineage>
</organism>
<keyword evidence="5" id="KW-0597">Phosphoprotein</keyword>
<dbReference type="InterPro" id="IPR050351">
    <property type="entry name" value="BphY/WalK/GraS-like"/>
</dbReference>
<evidence type="ECO:0000256" key="1">
    <source>
        <dbReference type="ARBA" id="ARBA00000085"/>
    </source>
</evidence>
<dbReference type="CDD" id="cd00075">
    <property type="entry name" value="HATPase"/>
    <property type="match status" value="1"/>
</dbReference>
<evidence type="ECO:0000259" key="15">
    <source>
        <dbReference type="PROSITE" id="PS50885"/>
    </source>
</evidence>
<evidence type="ECO:0000259" key="13">
    <source>
        <dbReference type="PROSITE" id="PS50109"/>
    </source>
</evidence>
<keyword evidence="6" id="KW-0808">Transferase</keyword>
<evidence type="ECO:0000256" key="9">
    <source>
        <dbReference type="ARBA" id="ARBA00022840"/>
    </source>
</evidence>
<dbReference type="InterPro" id="IPR003660">
    <property type="entry name" value="HAMP_dom"/>
</dbReference>
<dbReference type="SMART" id="SM00304">
    <property type="entry name" value="HAMP"/>
    <property type="match status" value="1"/>
</dbReference>
<evidence type="ECO:0000313" key="17">
    <source>
        <dbReference type="Proteomes" id="UP001595843"/>
    </source>
</evidence>
<dbReference type="EC" id="2.7.13.3" evidence="3"/>
<evidence type="ECO:0000256" key="11">
    <source>
        <dbReference type="ARBA" id="ARBA00023136"/>
    </source>
</evidence>
<evidence type="ECO:0000256" key="8">
    <source>
        <dbReference type="ARBA" id="ARBA00022777"/>
    </source>
</evidence>
<dbReference type="InterPro" id="IPR057640">
    <property type="entry name" value="Cache_WalK"/>
</dbReference>
<dbReference type="PROSITE" id="PS50885">
    <property type="entry name" value="HAMP"/>
    <property type="match status" value="1"/>
</dbReference>
<dbReference type="SMART" id="SM00387">
    <property type="entry name" value="HATPase_c"/>
    <property type="match status" value="1"/>
</dbReference>
<dbReference type="Pfam" id="PF13188">
    <property type="entry name" value="PAS_8"/>
    <property type="match status" value="1"/>
</dbReference>
<dbReference type="Pfam" id="PF00672">
    <property type="entry name" value="HAMP"/>
    <property type="match status" value="1"/>
</dbReference>
<reference evidence="17" key="1">
    <citation type="journal article" date="2019" name="Int. J. Syst. Evol. Microbiol.">
        <title>The Global Catalogue of Microorganisms (GCM) 10K type strain sequencing project: providing services to taxonomists for standard genome sequencing and annotation.</title>
        <authorList>
            <consortium name="The Broad Institute Genomics Platform"/>
            <consortium name="The Broad Institute Genome Sequencing Center for Infectious Disease"/>
            <person name="Wu L."/>
            <person name="Ma J."/>
        </authorList>
    </citation>
    <scope>NUCLEOTIDE SEQUENCE [LARGE SCALE GENOMIC DNA]</scope>
    <source>
        <strain evidence="17">IBRC-M 10813</strain>
    </source>
</reference>
<evidence type="ECO:0000256" key="2">
    <source>
        <dbReference type="ARBA" id="ARBA00004651"/>
    </source>
</evidence>
<dbReference type="InterPro" id="IPR036890">
    <property type="entry name" value="HATPase_C_sf"/>
</dbReference>
<dbReference type="PROSITE" id="PS50109">
    <property type="entry name" value="HIS_KIN"/>
    <property type="match status" value="1"/>
</dbReference>
<dbReference type="InterPro" id="IPR003661">
    <property type="entry name" value="HisK_dim/P_dom"/>
</dbReference>
<dbReference type="InterPro" id="IPR000014">
    <property type="entry name" value="PAS"/>
</dbReference>
<evidence type="ECO:0000256" key="7">
    <source>
        <dbReference type="ARBA" id="ARBA00022741"/>
    </source>
</evidence>
<dbReference type="PANTHER" id="PTHR45453:SF1">
    <property type="entry name" value="PHOSPHATE REGULON SENSOR PROTEIN PHOR"/>
    <property type="match status" value="1"/>
</dbReference>
<keyword evidence="17" id="KW-1185">Reference proteome</keyword>
<dbReference type="Pfam" id="PF02518">
    <property type="entry name" value="HATPase_c"/>
    <property type="match status" value="1"/>
</dbReference>
<keyword evidence="4" id="KW-1003">Cell membrane</keyword>
<dbReference type="RefSeq" id="WP_380705011.1">
    <property type="nucleotide sequence ID" value="NZ_JBHSAP010000015.1"/>
</dbReference>
<dbReference type="InterPro" id="IPR004358">
    <property type="entry name" value="Sig_transdc_His_kin-like_C"/>
</dbReference>
<name>A0ABV8JFX3_9BACL</name>
<dbReference type="SUPFAM" id="SSF47384">
    <property type="entry name" value="Homodimeric domain of signal transducing histidine kinase"/>
    <property type="match status" value="1"/>
</dbReference>
<dbReference type="CDD" id="cd00082">
    <property type="entry name" value="HisKA"/>
    <property type="match status" value="1"/>
</dbReference>
<dbReference type="InterPro" id="IPR035965">
    <property type="entry name" value="PAS-like_dom_sf"/>
</dbReference>
<comment type="catalytic activity">
    <reaction evidence="1">
        <text>ATP + protein L-histidine = ADP + protein N-phospho-L-histidine.</text>
        <dbReference type="EC" id="2.7.13.3"/>
    </reaction>
</comment>
<dbReference type="CDD" id="cd06225">
    <property type="entry name" value="HAMP"/>
    <property type="match status" value="1"/>
</dbReference>
<keyword evidence="10" id="KW-0902">Two-component regulatory system</keyword>
<dbReference type="EMBL" id="JBHSAP010000015">
    <property type="protein sequence ID" value="MFC4077265.1"/>
    <property type="molecule type" value="Genomic_DNA"/>
</dbReference>
<evidence type="ECO:0000259" key="14">
    <source>
        <dbReference type="PROSITE" id="PS50112"/>
    </source>
</evidence>
<sequence>MKWLRIFHSVQWKLVIIYISLLLIALQLIGVYFFRELENFYKQDFESSLQNQANILLSGGVSDEITKSQAGFVNRRKHLNDFLDNYYILDRGAGQIVQLLDQDGYVLSTTQTNKKIIGQKNHNPRVNQVLRGIEKEDTQFRRGTDTERLMLYSKAITENGQVVGAIYIEAPMTKTYQTIRTINNTLLKISLFALFGTAVLGVVLARTITNPVKEITEQASIMAQGDFDRQVAIKSNDEIGRLATAFNHLAQHLRDALSQNEEEKGKLESVLANMSDGVIATDSRGRVIVINRRATVILGRSVEVGEQLDQALPLSEPLILPLEGERQTYLELNREDEEDLTIVKLTFTPIRRSEETVGLITVLQDVTEEEKLDRQRKEFVANVSHELRTPLTTIKSYLEALDEGGAMEDPELAARFLRVTRQESERMTRLIHDLLQLSRLDSRKIRFNRQPLAVGEVLSDAADRFTVQCEQKEIDLRLHLSDPLPRIYADRDQLDQVLDNLMSNAVKYTPEGKSITVTARRRFDGFVIIAVSDTGIGIPKKDLDRIFERFYRVDKARSRSMGGTGLGLAIAKEIVETHGGKITMDSRYGFGTTVRFTLPPCEPEVVR</sequence>
<dbReference type="PROSITE" id="PS50112">
    <property type="entry name" value="PAS"/>
    <property type="match status" value="1"/>
</dbReference>
<feature type="domain" description="PAS" evidence="14">
    <location>
        <begin position="263"/>
        <end position="303"/>
    </location>
</feature>
<evidence type="ECO:0000256" key="12">
    <source>
        <dbReference type="SAM" id="Phobius"/>
    </source>
</evidence>
<comment type="subcellular location">
    <subcellularLocation>
        <location evidence="2">Cell membrane</location>
        <topology evidence="2">Multi-pass membrane protein</topology>
    </subcellularLocation>
</comment>
<feature type="transmembrane region" description="Helical" evidence="12">
    <location>
        <begin position="186"/>
        <end position="205"/>
    </location>
</feature>
<dbReference type="InterPro" id="IPR036097">
    <property type="entry name" value="HisK_dim/P_sf"/>
</dbReference>
<dbReference type="SUPFAM" id="SSF158472">
    <property type="entry name" value="HAMP domain-like"/>
    <property type="match status" value="1"/>
</dbReference>
<keyword evidence="11 12" id="KW-0472">Membrane</keyword>
<dbReference type="Gene3D" id="1.10.8.500">
    <property type="entry name" value="HAMP domain in histidine kinase"/>
    <property type="match status" value="1"/>
</dbReference>
<gene>
    <name evidence="16" type="ORF">ACFOUO_10695</name>
</gene>
<dbReference type="SUPFAM" id="SSF55874">
    <property type="entry name" value="ATPase domain of HSP90 chaperone/DNA topoisomerase II/histidine kinase"/>
    <property type="match status" value="1"/>
</dbReference>
<dbReference type="SUPFAM" id="SSF55785">
    <property type="entry name" value="PYP-like sensor domain (PAS domain)"/>
    <property type="match status" value="1"/>
</dbReference>
<evidence type="ECO:0000256" key="6">
    <source>
        <dbReference type="ARBA" id="ARBA00022679"/>
    </source>
</evidence>
<dbReference type="Gene3D" id="1.10.287.130">
    <property type="match status" value="1"/>
</dbReference>
<keyword evidence="7" id="KW-0547">Nucleotide-binding</keyword>
<evidence type="ECO:0000256" key="10">
    <source>
        <dbReference type="ARBA" id="ARBA00023012"/>
    </source>
</evidence>
<dbReference type="PANTHER" id="PTHR45453">
    <property type="entry name" value="PHOSPHATE REGULON SENSOR PROTEIN PHOR"/>
    <property type="match status" value="1"/>
</dbReference>
<keyword evidence="12" id="KW-0812">Transmembrane</keyword>
<dbReference type="CDD" id="cd00130">
    <property type="entry name" value="PAS"/>
    <property type="match status" value="1"/>
</dbReference>